<proteinExistence type="predicted"/>
<accession>A0A438AMR5</accession>
<dbReference type="InterPro" id="IPR011044">
    <property type="entry name" value="Quino_amine_DH_bsu"/>
</dbReference>
<dbReference type="Gene3D" id="2.130.10.10">
    <property type="entry name" value="YVTN repeat-like/Quinoprotein amine dehydrogenase"/>
    <property type="match status" value="1"/>
</dbReference>
<dbReference type="OrthoDB" id="9803927at2"/>
<organism evidence="2 3">
    <name type="scientific">Mesobaculum littorinae</name>
    <dbReference type="NCBI Taxonomy" id="2486419"/>
    <lineage>
        <taxon>Bacteria</taxon>
        <taxon>Pseudomonadati</taxon>
        <taxon>Pseudomonadota</taxon>
        <taxon>Alphaproteobacteria</taxon>
        <taxon>Rhodobacterales</taxon>
        <taxon>Roseobacteraceae</taxon>
        <taxon>Mesobaculum</taxon>
    </lineage>
</organism>
<keyword evidence="3" id="KW-1185">Reference proteome</keyword>
<dbReference type="AlphaFoldDB" id="A0A438AMR5"/>
<dbReference type="SUPFAM" id="SSF63829">
    <property type="entry name" value="Calcium-dependent phosphotriesterase"/>
    <property type="match status" value="1"/>
</dbReference>
<evidence type="ECO:0000313" key="3">
    <source>
        <dbReference type="Proteomes" id="UP000285908"/>
    </source>
</evidence>
<sequence>MTLREGGSVIGVIHPLGTWRGTPQSTAKDTLHVTLKTALLTTAAMTLALPAGAESFNRIASFPVAQNLPEGIEPTQPTSAEIIDVSGDGMTLIYTDSPAGLVGMIDITDPAAPAPKGALDMGGEPTSVAVMDMSAFVGVNTSKSFTDPSGHLALIDMATGQEDDGVRCDLGGQPDSVAVAPDGSVVAIAIENERDEDLGDGRVGQMPAGYLSIVPLKDGMPDCDGQIRVDLTGLAEVGGDDPEPEFVDINDAGEIVVSLQENNHMVVVSSEGEILSDFSAGAVDLNGIDTTEDDALIFDESQTGRVREPDAVKWIDDDHFATANEGDMDGGSRGWTIFHKDGTVVYDSGTSFEHAIIEIGHYPEGRSENKGVEPESIETATFGDTPMVFVGSERASVVGVYDVTDPSAPVLSQLLPSGIGPEGYVAIPERNLLVSANENDLIEDGGARAHVMLFEYQDAEPTYPMLTSAGADELIGWGAISGMVADEDGTIYAVNDSFYAGQPTIFVIDPAQTPARITRAIRVTRDGAPAAHMDMEGITLDGDGGFWIANEGRTDRDIPHALYHVSAEGEITEEVTIPEELAQHEVRFGFEGVTMLDGALWMAVQREWGDDPENTVKLVAYTPETGEWGAVRYEKAAAQTGWVGLSEISAQGDWVYVVERDNQLGEAAKVKKVYRIAAADMQAAPLGSDLPVVVKEEVRDLIPDLTATGGYVLDKVEGLAVMSDGEIWVATDNDGVDDHSGETMFFSIGRADD</sequence>
<reference evidence="2 3" key="1">
    <citation type="submission" date="2018-11" db="EMBL/GenBank/DDBJ databases">
        <title>Mesobaculum littorinae gen. nov., sp. nov., isolated from Littorina scabra that represents a novel genus of the order Rhodobacteraceae.</title>
        <authorList>
            <person name="Li F."/>
        </authorList>
    </citation>
    <scope>NUCLEOTIDE SEQUENCE [LARGE SCALE GENOMIC DNA]</scope>
    <source>
        <strain evidence="2 3">M0103</strain>
    </source>
</reference>
<protein>
    <submittedName>
        <fullName evidence="2">Esterase-like activity of phytase family protein</fullName>
    </submittedName>
</protein>
<dbReference type="InterPro" id="IPR027372">
    <property type="entry name" value="Phytase-like_dom"/>
</dbReference>
<dbReference type="Proteomes" id="UP000285908">
    <property type="component" value="Unassembled WGS sequence"/>
</dbReference>
<dbReference type="PANTHER" id="PTHR46928">
    <property type="entry name" value="MESENCHYME-SPECIFIC CELL SURFACE GLYCOPROTEIN"/>
    <property type="match status" value="1"/>
</dbReference>
<feature type="domain" description="Phytase-like" evidence="1">
    <location>
        <begin position="476"/>
        <end position="734"/>
    </location>
</feature>
<dbReference type="SUPFAM" id="SSF50969">
    <property type="entry name" value="YVTN repeat-like/Quinoprotein amine dehydrogenase"/>
    <property type="match status" value="1"/>
</dbReference>
<dbReference type="InterPro" id="IPR015943">
    <property type="entry name" value="WD40/YVTN_repeat-like_dom_sf"/>
</dbReference>
<comment type="caution">
    <text evidence="2">The sequence shown here is derived from an EMBL/GenBank/DDBJ whole genome shotgun (WGS) entry which is preliminary data.</text>
</comment>
<dbReference type="InterPro" id="IPR052956">
    <property type="entry name" value="Mesenchyme-surface_protein"/>
</dbReference>
<name>A0A438AMR5_9RHOB</name>
<gene>
    <name evidence="2" type="ORF">EKE94_04700</name>
</gene>
<evidence type="ECO:0000313" key="2">
    <source>
        <dbReference type="EMBL" id="RVV99954.1"/>
    </source>
</evidence>
<evidence type="ECO:0000259" key="1">
    <source>
        <dbReference type="Pfam" id="PF13449"/>
    </source>
</evidence>
<dbReference type="PANTHER" id="PTHR46928:SF1">
    <property type="entry name" value="MESENCHYME-SPECIFIC CELL SURFACE GLYCOPROTEIN"/>
    <property type="match status" value="1"/>
</dbReference>
<dbReference type="EMBL" id="RQXX01000001">
    <property type="protein sequence ID" value="RVV99954.1"/>
    <property type="molecule type" value="Genomic_DNA"/>
</dbReference>
<dbReference type="Pfam" id="PF13449">
    <property type="entry name" value="Phytase-like"/>
    <property type="match status" value="1"/>
</dbReference>